<evidence type="ECO:0000313" key="2">
    <source>
        <dbReference type="Proteomes" id="UP000683139"/>
    </source>
</evidence>
<dbReference type="InterPro" id="IPR021617">
    <property type="entry name" value="DUF3231"/>
</dbReference>
<evidence type="ECO:0000313" key="1">
    <source>
        <dbReference type="EMBL" id="GIP17361.1"/>
    </source>
</evidence>
<dbReference type="Proteomes" id="UP000683139">
    <property type="component" value="Unassembled WGS sequence"/>
</dbReference>
<organism evidence="1 2">
    <name type="scientific">Paenibacillus montaniterrae</name>
    <dbReference type="NCBI Taxonomy" id="429341"/>
    <lineage>
        <taxon>Bacteria</taxon>
        <taxon>Bacillati</taxon>
        <taxon>Bacillota</taxon>
        <taxon>Bacilli</taxon>
        <taxon>Bacillales</taxon>
        <taxon>Paenibacillaceae</taxon>
        <taxon>Paenibacillus</taxon>
    </lineage>
</organism>
<proteinExistence type="predicted"/>
<dbReference type="EMBL" id="BOSE01000005">
    <property type="protein sequence ID" value="GIP17361.1"/>
    <property type="molecule type" value="Genomic_DNA"/>
</dbReference>
<sequence>MGILSGNPKEEPMHYGEIFNVWSYSLAAKGKISCYHTLLQHTGDADLKKLLDDLIDEAKLEAAECDQLLSEHELVPAPFLPEKPKAALEEIPVGARFSDPEIGSAIAMDNVAALVACSQAMGAAIREDIGALFAKYHASKTALAVRILRMNKEKGWLIPPPLQLKKADKVEA</sequence>
<name>A0A920CXX6_9BACL</name>
<dbReference type="Gene3D" id="1.20.1260.10">
    <property type="match status" value="1"/>
</dbReference>
<dbReference type="RefSeq" id="WP_213516587.1">
    <property type="nucleotide sequence ID" value="NZ_BOSE01000005.1"/>
</dbReference>
<dbReference type="InterPro" id="IPR012347">
    <property type="entry name" value="Ferritin-like"/>
</dbReference>
<gene>
    <name evidence="1" type="primary">yvdQ</name>
    <name evidence="1" type="ORF">J40TS1_30030</name>
</gene>
<protein>
    <submittedName>
        <fullName evidence="1">Membrane protein</fullName>
    </submittedName>
</protein>
<dbReference type="AlphaFoldDB" id="A0A920CXX6"/>
<dbReference type="Pfam" id="PF11553">
    <property type="entry name" value="DUF3231"/>
    <property type="match status" value="1"/>
</dbReference>
<keyword evidence="2" id="KW-1185">Reference proteome</keyword>
<accession>A0A920CXX6</accession>
<comment type="caution">
    <text evidence="1">The sequence shown here is derived from an EMBL/GenBank/DDBJ whole genome shotgun (WGS) entry which is preliminary data.</text>
</comment>
<reference evidence="1" key="1">
    <citation type="submission" date="2021-03" db="EMBL/GenBank/DDBJ databases">
        <title>Antimicrobial resistance genes in bacteria isolated from Japanese honey, and their potential for conferring macrolide and lincosamide resistance in the American foulbrood pathogen Paenibacillus larvae.</title>
        <authorList>
            <person name="Okamoto M."/>
            <person name="Kumagai M."/>
            <person name="Kanamori H."/>
            <person name="Takamatsu D."/>
        </authorList>
    </citation>
    <scope>NUCLEOTIDE SEQUENCE</scope>
    <source>
        <strain evidence="1">J40TS1</strain>
    </source>
</reference>